<dbReference type="EMBL" id="QJSX01000002">
    <property type="protein sequence ID" value="PYE55964.1"/>
    <property type="molecule type" value="Genomic_DNA"/>
</dbReference>
<dbReference type="InterPro" id="IPR025438">
    <property type="entry name" value="DUF4180"/>
</dbReference>
<dbReference type="Pfam" id="PF13788">
    <property type="entry name" value="DUF4180"/>
    <property type="match status" value="1"/>
</dbReference>
<proteinExistence type="predicted"/>
<accession>A0A318SC54</accession>
<reference evidence="2 3" key="1">
    <citation type="submission" date="2018-06" db="EMBL/GenBank/DDBJ databases">
        <title>Genomic Encyclopedia of Type Strains, Phase IV (KMG-IV): sequencing the most valuable type-strain genomes for metagenomic binning, comparative biology and taxonomic classification.</title>
        <authorList>
            <person name="Goeker M."/>
        </authorList>
    </citation>
    <scope>NUCLEOTIDE SEQUENCE [LARGE SCALE GENOMIC DNA]</scope>
    <source>
        <strain evidence="2 3">DSM 18048</strain>
    </source>
</reference>
<keyword evidence="3" id="KW-1185">Reference proteome</keyword>
<gene>
    <name evidence="2" type="ORF">DES52_102331</name>
</gene>
<dbReference type="RefSeq" id="WP_170130880.1">
    <property type="nucleotide sequence ID" value="NZ_QJSX01000002.1"/>
</dbReference>
<evidence type="ECO:0000259" key="1">
    <source>
        <dbReference type="Pfam" id="PF13788"/>
    </source>
</evidence>
<organism evidence="2 3">
    <name type="scientific">Deinococcus yavapaiensis KR-236</name>
    <dbReference type="NCBI Taxonomy" id="694435"/>
    <lineage>
        <taxon>Bacteria</taxon>
        <taxon>Thermotogati</taxon>
        <taxon>Deinococcota</taxon>
        <taxon>Deinococci</taxon>
        <taxon>Deinococcales</taxon>
        <taxon>Deinococcaceae</taxon>
        <taxon>Deinococcus</taxon>
    </lineage>
</organism>
<dbReference type="AlphaFoldDB" id="A0A318SC54"/>
<protein>
    <submittedName>
        <fullName evidence="2">Uncharacterized protein DUF4180</fullName>
    </submittedName>
</protein>
<comment type="caution">
    <text evidence="2">The sequence shown here is derived from an EMBL/GenBank/DDBJ whole genome shotgun (WGS) entry which is preliminary data.</text>
</comment>
<sequence length="121" mass="13414">MEPSYRIVHQGGKSFVDVTALAAPLTTERDAADLVAVSWECETSLLMLPHEAFADEFFRLRTGLAGAVLQKFGNYGLTVAAVIPGWYERNDRFTELALESNKGRTFGVFDDRSAAEAWLLK</sequence>
<dbReference type="Proteomes" id="UP000248326">
    <property type="component" value="Unassembled WGS sequence"/>
</dbReference>
<name>A0A318SC54_9DEIO</name>
<evidence type="ECO:0000313" key="2">
    <source>
        <dbReference type="EMBL" id="PYE55964.1"/>
    </source>
</evidence>
<feature type="domain" description="DUF4180" evidence="1">
    <location>
        <begin position="12"/>
        <end position="119"/>
    </location>
</feature>
<evidence type="ECO:0000313" key="3">
    <source>
        <dbReference type="Proteomes" id="UP000248326"/>
    </source>
</evidence>